<dbReference type="RefSeq" id="WP_058122041.1">
    <property type="nucleotide sequence ID" value="NZ_CARJVP010000005.1"/>
</dbReference>
<dbReference type="GeneID" id="78151050"/>
<keyword evidence="3" id="KW-1185">Reference proteome</keyword>
<dbReference type="EMBL" id="LN907858">
    <property type="protein sequence ID" value="CUU39678.1"/>
    <property type="molecule type" value="Genomic_DNA"/>
</dbReference>
<dbReference type="Gene3D" id="3.40.50.150">
    <property type="entry name" value="Vaccinia Virus protein VP39"/>
    <property type="match status" value="1"/>
</dbReference>
<name>A0A0S4PWS9_9HELI</name>
<reference evidence="2 3" key="1">
    <citation type="journal article" date="2014" name="Genome Announc.">
        <title>Draft genome sequences of eight enterohepatic helicobacter species isolated from both laboratory and wild rodents.</title>
        <authorList>
            <person name="Sheh A."/>
            <person name="Shen Z."/>
            <person name="Fox J.G."/>
        </authorList>
    </citation>
    <scope>NUCLEOTIDE SEQUENCE [LARGE SCALE GENOMIC DNA]</scope>
    <source>
        <strain evidence="2 3">MIT 98-6810</strain>
    </source>
</reference>
<accession>A0A0S4PWS9</accession>
<dbReference type="GO" id="GO:0032259">
    <property type="term" value="P:methylation"/>
    <property type="evidence" value="ECO:0007669"/>
    <property type="project" value="UniProtKB-KW"/>
</dbReference>
<dbReference type="AlphaFoldDB" id="A0A0S4PWS9"/>
<proteinExistence type="predicted"/>
<dbReference type="Proteomes" id="UP000029925">
    <property type="component" value="Unassembled WGS sequence"/>
</dbReference>
<dbReference type="Pfam" id="PF13489">
    <property type="entry name" value="Methyltransf_23"/>
    <property type="match status" value="1"/>
</dbReference>
<dbReference type="SUPFAM" id="SSF53335">
    <property type="entry name" value="S-adenosyl-L-methionine-dependent methyltransferases"/>
    <property type="match status" value="1"/>
</dbReference>
<dbReference type="KEGG" id="hty:BN2458_PEG0792"/>
<reference evidence="4" key="3">
    <citation type="submission" date="2015-11" db="EMBL/GenBank/DDBJ databases">
        <authorList>
            <person name="Anvar S.Y."/>
        </authorList>
    </citation>
    <scope>NUCLEOTIDE SEQUENCE [LARGE SCALE GENOMIC DNA]</scope>
</reference>
<dbReference type="GO" id="GO:0008168">
    <property type="term" value="F:methyltransferase activity"/>
    <property type="evidence" value="ECO:0007669"/>
    <property type="project" value="UniProtKB-KW"/>
</dbReference>
<evidence type="ECO:0000313" key="4">
    <source>
        <dbReference type="Proteomes" id="UP000064525"/>
    </source>
</evidence>
<dbReference type="InterPro" id="IPR029063">
    <property type="entry name" value="SAM-dependent_MTases_sf"/>
</dbReference>
<keyword evidence="2" id="KW-0808">Transferase</keyword>
<evidence type="ECO:0000313" key="3">
    <source>
        <dbReference type="Proteomes" id="UP000029925"/>
    </source>
</evidence>
<sequence>MNINLENKNLEPSERQEILTLLNMQNPNISDDLEQIWYLLNQVWRNMGCDNKHLDWEKIGKFYTHPVWILNGLFIESHELSLSIRKAIAQYIASLNPKRVCDYGGGFGSLAKEIAKLCPHTQIDIYEPFPSSYGKKCVEEFSNIAFVSMLKENYYDCLVSTDVLEHVDDVLHTFESMLATLTIGGKALIGNCFYPVIECHLPKHFHYRYTFRYIATMMGVSYNGSVEGTGYVEIYTKHKKSRVNFTTKLAGGGGSKCLFAIMPILKPILKPLLKVLKHFASHTKDSK</sequence>
<dbReference type="STRING" id="76936.BN2458_PEG0792"/>
<dbReference type="Proteomes" id="UP000064525">
    <property type="component" value="Chromosome I"/>
</dbReference>
<keyword evidence="2" id="KW-0489">Methyltransferase</keyword>
<evidence type="ECO:0000313" key="1">
    <source>
        <dbReference type="EMBL" id="CUU39678.1"/>
    </source>
</evidence>
<dbReference type="EMBL" id="JRPF02000005">
    <property type="protein sequence ID" value="TLD78441.1"/>
    <property type="molecule type" value="Genomic_DNA"/>
</dbReference>
<gene>
    <name evidence="1" type="ORF">BN2458_PEG0792</name>
    <name evidence="2" type="ORF">LS75_005465</name>
</gene>
<reference evidence="1" key="2">
    <citation type="submission" date="2015-11" db="EMBL/GenBank/DDBJ databases">
        <authorList>
            <person name="Zhang Y."/>
            <person name="Guo Z."/>
        </authorList>
    </citation>
    <scope>NUCLEOTIDE SEQUENCE</scope>
    <source>
        <strain evidence="1">1</strain>
    </source>
</reference>
<evidence type="ECO:0000313" key="2">
    <source>
        <dbReference type="EMBL" id="TLD78441.1"/>
    </source>
</evidence>
<protein>
    <submittedName>
        <fullName evidence="2">Methyltransferase domain-containing protein</fullName>
    </submittedName>
</protein>
<dbReference type="PATRIC" id="fig|76936.10.peg.775"/>
<dbReference type="OrthoDB" id="9790457at2"/>
<organism evidence="1 4">
    <name type="scientific">Helicobacter typhlonius</name>
    <dbReference type="NCBI Taxonomy" id="76936"/>
    <lineage>
        <taxon>Bacteria</taxon>
        <taxon>Pseudomonadati</taxon>
        <taxon>Campylobacterota</taxon>
        <taxon>Epsilonproteobacteria</taxon>
        <taxon>Campylobacterales</taxon>
        <taxon>Helicobacteraceae</taxon>
        <taxon>Helicobacter</taxon>
    </lineage>
</organism>